<feature type="transmembrane region" description="Helical" evidence="1">
    <location>
        <begin position="230"/>
        <end position="251"/>
    </location>
</feature>
<evidence type="ECO:0000256" key="1">
    <source>
        <dbReference type="SAM" id="Phobius"/>
    </source>
</evidence>
<protein>
    <submittedName>
        <fullName evidence="3">Glycosyltransferase family 2 protein</fullName>
    </submittedName>
</protein>
<dbReference type="Proteomes" id="UP001272242">
    <property type="component" value="Unassembled WGS sequence"/>
</dbReference>
<comment type="caution">
    <text evidence="3">The sequence shown here is derived from an EMBL/GenBank/DDBJ whole genome shotgun (WGS) entry which is preliminary data.</text>
</comment>
<proteinExistence type="predicted"/>
<sequence length="307" mass="34021">MKKISVVVPVYFNEGSLPPLFQELLGVERQLADLGVELELIFVDDGSGDGSYAELLKIKAARPATRVVKLSRNFGAVHASKAALQFVTGDAFMPLAADLQDPPALIVEMARRWLAGSKFVTCVRAKRADPPLTTLFAKAYYRLLRAVVVDDYPDGGYDLALMDKALLAHLRASGKNSNPNVFAFWLGFKPDVIPYERRERVHGKSRWTFRKKWKFFLDTMLGFSIVPLRLISLTGMVVSAGSLMFVAFVVVNGLLGRYDVPGFATLASIIAFLLGLVICMLGVMGEYLWRIFDEINGRPEAVIDEVL</sequence>
<accession>A0ABU5EVS5</accession>
<dbReference type="PANTHER" id="PTHR48090">
    <property type="entry name" value="UNDECAPRENYL-PHOSPHATE 4-DEOXY-4-FORMAMIDO-L-ARABINOSE TRANSFERASE-RELATED"/>
    <property type="match status" value="1"/>
</dbReference>
<evidence type="ECO:0000313" key="4">
    <source>
        <dbReference type="Proteomes" id="UP001272242"/>
    </source>
</evidence>
<feature type="domain" description="Glycosyltransferase 2-like" evidence="2">
    <location>
        <begin position="5"/>
        <end position="134"/>
    </location>
</feature>
<dbReference type="Gene3D" id="3.90.550.10">
    <property type="entry name" value="Spore Coat Polysaccharide Biosynthesis Protein SpsA, Chain A"/>
    <property type="match status" value="1"/>
</dbReference>
<organism evidence="3 4">
    <name type="scientific">Gemmata algarum</name>
    <dbReference type="NCBI Taxonomy" id="2975278"/>
    <lineage>
        <taxon>Bacteria</taxon>
        <taxon>Pseudomonadati</taxon>
        <taxon>Planctomycetota</taxon>
        <taxon>Planctomycetia</taxon>
        <taxon>Gemmatales</taxon>
        <taxon>Gemmataceae</taxon>
        <taxon>Gemmata</taxon>
    </lineage>
</organism>
<keyword evidence="1" id="KW-0812">Transmembrane</keyword>
<name>A0ABU5EVS5_9BACT</name>
<keyword evidence="1" id="KW-1133">Transmembrane helix</keyword>
<dbReference type="PANTHER" id="PTHR48090:SF8">
    <property type="entry name" value="GLYCOSYLTRANSFERASE CSBB-RELATED"/>
    <property type="match status" value="1"/>
</dbReference>
<reference evidence="4" key="1">
    <citation type="journal article" date="2023" name="Mar. Drugs">
        <title>Gemmata algarum, a Novel Planctomycete Isolated from an Algal Mat, Displays Antimicrobial Activity.</title>
        <authorList>
            <person name="Kumar G."/>
            <person name="Kallscheuer N."/>
            <person name="Kashif M."/>
            <person name="Ahamad S."/>
            <person name="Jagadeeshwari U."/>
            <person name="Pannikurungottu S."/>
            <person name="Haufschild T."/>
            <person name="Kabuu M."/>
            <person name="Sasikala C."/>
            <person name="Jogler C."/>
            <person name="Ramana C."/>
        </authorList>
    </citation>
    <scope>NUCLEOTIDE SEQUENCE [LARGE SCALE GENOMIC DNA]</scope>
    <source>
        <strain evidence="4">JC673</strain>
    </source>
</reference>
<evidence type="ECO:0000259" key="2">
    <source>
        <dbReference type="Pfam" id="PF00535"/>
    </source>
</evidence>
<dbReference type="InterPro" id="IPR001173">
    <property type="entry name" value="Glyco_trans_2-like"/>
</dbReference>
<keyword evidence="4" id="KW-1185">Reference proteome</keyword>
<evidence type="ECO:0000313" key="3">
    <source>
        <dbReference type="EMBL" id="MDY3559073.1"/>
    </source>
</evidence>
<dbReference type="EMBL" id="JAXBLV010000077">
    <property type="protein sequence ID" value="MDY3559073.1"/>
    <property type="molecule type" value="Genomic_DNA"/>
</dbReference>
<gene>
    <name evidence="3" type="ORF">R5W23_006263</name>
</gene>
<dbReference type="InterPro" id="IPR029044">
    <property type="entry name" value="Nucleotide-diphossugar_trans"/>
</dbReference>
<feature type="transmembrane region" description="Helical" evidence="1">
    <location>
        <begin position="263"/>
        <end position="289"/>
    </location>
</feature>
<dbReference type="RefSeq" id="WP_261187557.1">
    <property type="nucleotide sequence ID" value="NZ_JAXBLV010000077.1"/>
</dbReference>
<dbReference type="Pfam" id="PF00535">
    <property type="entry name" value="Glycos_transf_2"/>
    <property type="match status" value="1"/>
</dbReference>
<keyword evidence="1" id="KW-0472">Membrane</keyword>
<dbReference type="CDD" id="cd04187">
    <property type="entry name" value="DPM1_like_bac"/>
    <property type="match status" value="1"/>
</dbReference>
<dbReference type="SUPFAM" id="SSF53448">
    <property type="entry name" value="Nucleotide-diphospho-sugar transferases"/>
    <property type="match status" value="1"/>
</dbReference>
<dbReference type="InterPro" id="IPR050256">
    <property type="entry name" value="Glycosyltransferase_2"/>
</dbReference>